<accession>A0A7W2EX68</accession>
<proteinExistence type="predicted"/>
<dbReference type="Proteomes" id="UP000534388">
    <property type="component" value="Unassembled WGS sequence"/>
</dbReference>
<keyword evidence="3" id="KW-1185">Reference proteome</keyword>
<feature type="compositionally biased region" description="Low complexity" evidence="1">
    <location>
        <begin position="62"/>
        <end position="71"/>
    </location>
</feature>
<dbReference type="AlphaFoldDB" id="A0A7W2EX68"/>
<feature type="compositionally biased region" description="Low complexity" evidence="1">
    <location>
        <begin position="128"/>
        <end position="159"/>
    </location>
</feature>
<name>A0A7W2EX68_9BURK</name>
<feature type="non-terminal residue" evidence="2">
    <location>
        <position position="159"/>
    </location>
</feature>
<feature type="region of interest" description="Disordered" evidence="1">
    <location>
        <begin position="104"/>
        <end position="159"/>
    </location>
</feature>
<organism evidence="2 3">
    <name type="scientific">Rugamonas brunnea</name>
    <dbReference type="NCBI Taxonomy" id="2758569"/>
    <lineage>
        <taxon>Bacteria</taxon>
        <taxon>Pseudomonadati</taxon>
        <taxon>Pseudomonadota</taxon>
        <taxon>Betaproteobacteria</taxon>
        <taxon>Burkholderiales</taxon>
        <taxon>Oxalobacteraceae</taxon>
        <taxon>Telluria group</taxon>
        <taxon>Rugamonas</taxon>
    </lineage>
</organism>
<evidence type="ECO:0000256" key="1">
    <source>
        <dbReference type="SAM" id="MobiDB-lite"/>
    </source>
</evidence>
<feature type="compositionally biased region" description="Pro residues" evidence="1">
    <location>
        <begin position="72"/>
        <end position="81"/>
    </location>
</feature>
<evidence type="ECO:0000313" key="2">
    <source>
        <dbReference type="EMBL" id="MBA5640210.1"/>
    </source>
</evidence>
<gene>
    <name evidence="2" type="ORF">H3H37_24400</name>
</gene>
<sequence>MSLLMQALKKAERAKQNSIPETELEKPSEAFDDLLALTPQETTPPARASGEFMLDLEPLDGPATIGTTATPAPVPSAPPPAALDAALEPMSFDTEPPIPVLSVADEAIHDPVPPQARHQEQPRPAPPAAAQAAAQAAQASQNAAADGRARATAKPDAPR</sequence>
<evidence type="ECO:0000313" key="3">
    <source>
        <dbReference type="Proteomes" id="UP000534388"/>
    </source>
</evidence>
<feature type="region of interest" description="Disordered" evidence="1">
    <location>
        <begin position="57"/>
        <end position="83"/>
    </location>
</feature>
<dbReference type="EMBL" id="JACEZT010000027">
    <property type="protein sequence ID" value="MBA5640210.1"/>
    <property type="molecule type" value="Genomic_DNA"/>
</dbReference>
<reference evidence="2 3" key="1">
    <citation type="submission" date="2020-07" db="EMBL/GenBank/DDBJ databases">
        <title>Novel species isolated from subtropical streams in China.</title>
        <authorList>
            <person name="Lu H."/>
        </authorList>
    </citation>
    <scope>NUCLEOTIDE SEQUENCE [LARGE SCALE GENOMIC DNA]</scope>
    <source>
        <strain evidence="2 3">LX20W</strain>
    </source>
</reference>
<protein>
    <submittedName>
        <fullName evidence="2">Uncharacterized protein</fullName>
    </submittedName>
</protein>
<comment type="caution">
    <text evidence="2">The sequence shown here is derived from an EMBL/GenBank/DDBJ whole genome shotgun (WGS) entry which is preliminary data.</text>
</comment>
<feature type="region of interest" description="Disordered" evidence="1">
    <location>
        <begin position="1"/>
        <end position="34"/>
    </location>
</feature>